<feature type="domain" description="PHD-type" evidence="10">
    <location>
        <begin position="407"/>
        <end position="516"/>
    </location>
</feature>
<dbReference type="GO" id="GO:0005634">
    <property type="term" value="C:nucleus"/>
    <property type="evidence" value="ECO:0007669"/>
    <property type="project" value="TreeGrafter"/>
</dbReference>
<dbReference type="GO" id="GO:0140684">
    <property type="term" value="F:histone H3K9me2/H3K9me3 demethylase activity"/>
    <property type="evidence" value="ECO:0007669"/>
    <property type="project" value="UniProtKB-EC"/>
</dbReference>
<evidence type="ECO:0000259" key="8">
    <source>
        <dbReference type="PROSITE" id="PS51183"/>
    </source>
</evidence>
<dbReference type="InterPro" id="IPR034732">
    <property type="entry name" value="EPHD"/>
</dbReference>
<dbReference type="AlphaFoldDB" id="A0A8H7EU97"/>
<accession>A0A8H7EU97</accession>
<comment type="catalytic activity">
    <reaction evidence="6">
        <text>N(6),N(6),N(6)-trimethyl-L-lysyl(9)-[histone H3] + 2 2-oxoglutarate + 2 O2 = N(6)-methyl-L-lysyl(9)-[histone H3] + 2 formaldehyde + 2 succinate + 2 CO2</text>
        <dbReference type="Rhea" id="RHEA:60200"/>
        <dbReference type="Rhea" id="RHEA-COMP:15538"/>
        <dbReference type="Rhea" id="RHEA-COMP:15542"/>
        <dbReference type="ChEBI" id="CHEBI:15379"/>
        <dbReference type="ChEBI" id="CHEBI:16526"/>
        <dbReference type="ChEBI" id="CHEBI:16810"/>
        <dbReference type="ChEBI" id="CHEBI:16842"/>
        <dbReference type="ChEBI" id="CHEBI:30031"/>
        <dbReference type="ChEBI" id="CHEBI:61929"/>
        <dbReference type="ChEBI" id="CHEBI:61961"/>
        <dbReference type="EC" id="1.14.11.66"/>
    </reaction>
</comment>
<organism evidence="11 12">
    <name type="scientific">Apophysomyces ossiformis</name>
    <dbReference type="NCBI Taxonomy" id="679940"/>
    <lineage>
        <taxon>Eukaryota</taxon>
        <taxon>Fungi</taxon>
        <taxon>Fungi incertae sedis</taxon>
        <taxon>Mucoromycota</taxon>
        <taxon>Mucoromycotina</taxon>
        <taxon>Mucoromycetes</taxon>
        <taxon>Mucorales</taxon>
        <taxon>Mucorineae</taxon>
        <taxon>Mucoraceae</taxon>
        <taxon>Apophysomyces</taxon>
    </lineage>
</organism>
<proteinExistence type="inferred from homology"/>
<dbReference type="Gene3D" id="2.30.30.140">
    <property type="match status" value="1"/>
</dbReference>
<evidence type="ECO:0000256" key="6">
    <source>
        <dbReference type="ARBA" id="ARBA00049349"/>
    </source>
</evidence>
<dbReference type="SUPFAM" id="SSF63748">
    <property type="entry name" value="Tudor/PWWP/MBT"/>
    <property type="match status" value="1"/>
</dbReference>
<dbReference type="GO" id="GO:0000785">
    <property type="term" value="C:chromatin"/>
    <property type="evidence" value="ECO:0007669"/>
    <property type="project" value="TreeGrafter"/>
</dbReference>
<evidence type="ECO:0000256" key="7">
    <source>
        <dbReference type="SAM" id="MobiDB-lite"/>
    </source>
</evidence>
<dbReference type="EMBL" id="JABAYA010000008">
    <property type="protein sequence ID" value="KAF7731668.1"/>
    <property type="molecule type" value="Genomic_DNA"/>
</dbReference>
<evidence type="ECO:0000256" key="2">
    <source>
        <dbReference type="ARBA" id="ARBA00012900"/>
    </source>
</evidence>
<dbReference type="Gene3D" id="3.30.40.10">
    <property type="entry name" value="Zinc/RING finger domain, C3HC4 (zinc finger)"/>
    <property type="match status" value="1"/>
</dbReference>
<dbReference type="Pfam" id="PF13832">
    <property type="entry name" value="zf-HC5HC2H_2"/>
    <property type="match status" value="1"/>
</dbReference>
<evidence type="ECO:0000256" key="3">
    <source>
        <dbReference type="ARBA" id="ARBA00022723"/>
    </source>
</evidence>
<comment type="similarity">
    <text evidence="1">Belongs to the JHDM3 histone demethylase family.</text>
</comment>
<name>A0A8H7EU97_9FUNG</name>
<evidence type="ECO:0000313" key="12">
    <source>
        <dbReference type="Proteomes" id="UP000605846"/>
    </source>
</evidence>
<sequence length="589" mass="66901">MEEFKDFKAFMEAIDDYGKQSGIVKVIPPQEWKDTLPDLSASLEHVRVRNPIIQHIIGSQGVYTQTNVEKRRPYTLEQWLGLCEHEDHRPPEIGTDRTFNVARSRQRATVKKGTVLSDGSPPPSASTMHLQTRSKSKPASTHLNSPPPSPLFHQQQQQKTKREIQAEEIALAASDAAIPLTFNPYCTTNDRYTVDYCKQLERIYWRNLTFNPPMYGADMAGTLFDSSVNAWNVSKLDNILNQLGVVLPGVNAPYLYFGMWKATFPWHVEDMDLYSINYLHFGAPKQWYAIPTHYSKKFENVMQSTHKTFIASPKLLANSGVPVHRCVQQEGEFIITFPYGYHSGYNLGFNCAESVNFALNSWVEIGKRAKACTCISDSVMIDVSVFDGGLKRKRKDKDDSEEEEGRRKKCVLCPHHHEPELITEQGEGVHRLCAEAVPDTSVQHGIVHGVDSIVPARWKLLCLYCQKREGACTQCCDRKCCRAFHATCAEKAGATIMQKQNTDGAPHVDIYCSVHDPQQRQKRLEEKQALIQSTCQEMRTGRYVYAHWQGSGYYPGAIEACYAEKKTCCVRFEDGSTRMVPWRNIRFSP</sequence>
<gene>
    <name evidence="11" type="ORF">EC973_008838</name>
</gene>
<evidence type="ECO:0000256" key="4">
    <source>
        <dbReference type="ARBA" id="ARBA00022771"/>
    </source>
</evidence>
<evidence type="ECO:0000256" key="1">
    <source>
        <dbReference type="ARBA" id="ARBA00009711"/>
    </source>
</evidence>
<dbReference type="Pfam" id="PF02375">
    <property type="entry name" value="JmjN"/>
    <property type="match status" value="1"/>
</dbReference>
<dbReference type="InterPro" id="IPR013083">
    <property type="entry name" value="Znf_RING/FYVE/PHD"/>
</dbReference>
<comment type="caution">
    <text evidence="11">The sequence shown here is derived from an EMBL/GenBank/DDBJ whole genome shotgun (WGS) entry which is preliminary data.</text>
</comment>
<dbReference type="Proteomes" id="UP000605846">
    <property type="component" value="Unassembled WGS sequence"/>
</dbReference>
<protein>
    <recommendedName>
        <fullName evidence="2">[histone H3]-trimethyl-L-lysine(9) demethylase</fullName>
        <ecNumber evidence="2">1.14.11.66</ecNumber>
    </recommendedName>
</protein>
<reference evidence="11" key="1">
    <citation type="submission" date="2020-01" db="EMBL/GenBank/DDBJ databases">
        <title>Genome Sequencing of Three Apophysomyces-Like Fungal Strains Confirms a Novel Fungal Genus in the Mucoromycota with divergent Burkholderia-like Endosymbiotic Bacteria.</title>
        <authorList>
            <person name="Stajich J.E."/>
            <person name="Macias A.M."/>
            <person name="Carter-House D."/>
            <person name="Lovett B."/>
            <person name="Kasson L.R."/>
            <person name="Berry K."/>
            <person name="Grigoriev I."/>
            <person name="Chang Y."/>
            <person name="Spatafora J."/>
            <person name="Kasson M.T."/>
        </authorList>
    </citation>
    <scope>NUCLEOTIDE SEQUENCE</scope>
    <source>
        <strain evidence="11">NRRL A-21654</strain>
    </source>
</reference>
<keyword evidence="12" id="KW-1185">Reference proteome</keyword>
<feature type="domain" description="JmjN" evidence="8">
    <location>
        <begin position="1"/>
        <end position="35"/>
    </location>
</feature>
<dbReference type="PANTHER" id="PTHR10694">
    <property type="entry name" value="LYSINE-SPECIFIC DEMETHYLASE"/>
    <property type="match status" value="1"/>
</dbReference>
<dbReference type="GO" id="GO:0051864">
    <property type="term" value="F:histone H3K36 demethylase activity"/>
    <property type="evidence" value="ECO:0007669"/>
    <property type="project" value="TreeGrafter"/>
</dbReference>
<dbReference type="GO" id="GO:0010468">
    <property type="term" value="P:regulation of gene expression"/>
    <property type="evidence" value="ECO:0007669"/>
    <property type="project" value="TreeGrafter"/>
</dbReference>
<dbReference type="SMART" id="SM00249">
    <property type="entry name" value="PHD"/>
    <property type="match status" value="1"/>
</dbReference>
<keyword evidence="5" id="KW-0862">Zinc</keyword>
<evidence type="ECO:0000259" key="9">
    <source>
        <dbReference type="PROSITE" id="PS51184"/>
    </source>
</evidence>
<dbReference type="InterPro" id="IPR003349">
    <property type="entry name" value="JmjN"/>
</dbReference>
<dbReference type="Gene3D" id="2.60.120.650">
    <property type="entry name" value="Cupin"/>
    <property type="match status" value="1"/>
</dbReference>
<dbReference type="PROSITE" id="PS51184">
    <property type="entry name" value="JMJC"/>
    <property type="match status" value="1"/>
</dbReference>
<dbReference type="SUPFAM" id="SSF51197">
    <property type="entry name" value="Clavaminate synthase-like"/>
    <property type="match status" value="1"/>
</dbReference>
<evidence type="ECO:0000259" key="10">
    <source>
        <dbReference type="PROSITE" id="PS51805"/>
    </source>
</evidence>
<dbReference type="InterPro" id="IPR003347">
    <property type="entry name" value="JmjC_dom"/>
</dbReference>
<evidence type="ECO:0000256" key="5">
    <source>
        <dbReference type="ARBA" id="ARBA00022833"/>
    </source>
</evidence>
<feature type="compositionally biased region" description="Polar residues" evidence="7">
    <location>
        <begin position="125"/>
        <end position="144"/>
    </location>
</feature>
<dbReference type="GO" id="GO:0008270">
    <property type="term" value="F:zinc ion binding"/>
    <property type="evidence" value="ECO:0007669"/>
    <property type="project" value="UniProtKB-KW"/>
</dbReference>
<feature type="region of interest" description="Disordered" evidence="7">
    <location>
        <begin position="103"/>
        <end position="160"/>
    </location>
</feature>
<keyword evidence="4" id="KW-0863">Zinc-finger</keyword>
<dbReference type="PANTHER" id="PTHR10694:SF7">
    <property type="entry name" value="[HISTONE H3]-TRIMETHYL-L-LYSINE(9) DEMETHYLASE"/>
    <property type="match status" value="1"/>
</dbReference>
<dbReference type="PROSITE" id="PS51805">
    <property type="entry name" value="EPHD"/>
    <property type="match status" value="1"/>
</dbReference>
<dbReference type="InterPro" id="IPR001965">
    <property type="entry name" value="Znf_PHD"/>
</dbReference>
<dbReference type="SMART" id="SM00558">
    <property type="entry name" value="JmjC"/>
    <property type="match status" value="1"/>
</dbReference>
<feature type="domain" description="JmjC" evidence="9">
    <location>
        <begin position="225"/>
        <end position="374"/>
    </location>
</feature>
<keyword evidence="3" id="KW-0479">Metal-binding</keyword>
<dbReference type="EC" id="1.14.11.66" evidence="2"/>
<dbReference type="OrthoDB" id="9547406at2759"/>
<evidence type="ECO:0000313" key="11">
    <source>
        <dbReference type="EMBL" id="KAF7731668.1"/>
    </source>
</evidence>
<dbReference type="PROSITE" id="PS51183">
    <property type="entry name" value="JMJN"/>
    <property type="match status" value="1"/>
</dbReference>
<dbReference type="Pfam" id="PF02373">
    <property type="entry name" value="JmjC"/>
    <property type="match status" value="1"/>
</dbReference>
<dbReference type="SMART" id="SM00545">
    <property type="entry name" value="JmjN"/>
    <property type="match status" value="1"/>
</dbReference>